<accession>K1LVZ2</accession>
<feature type="signal peptide" evidence="2">
    <location>
        <begin position="1"/>
        <end position="28"/>
    </location>
</feature>
<reference evidence="3 4" key="1">
    <citation type="submission" date="2012-07" db="EMBL/GenBank/DDBJ databases">
        <title>The Genome Sequence of Facklamia hominis CCUG 36813.</title>
        <authorList>
            <consortium name="The Broad Institute Genome Sequencing Platform"/>
            <person name="Earl A."/>
            <person name="Ward D."/>
            <person name="Feldgarden M."/>
            <person name="Gevers D."/>
            <person name="Huys G."/>
            <person name="Walker B."/>
            <person name="Young S.K."/>
            <person name="Zeng Q."/>
            <person name="Gargeya S."/>
            <person name="Fitzgerald M."/>
            <person name="Haas B."/>
            <person name="Abouelleil A."/>
            <person name="Alvarado L."/>
            <person name="Arachchi H.M."/>
            <person name="Berlin A.M."/>
            <person name="Chapman S.B."/>
            <person name="Goldberg J."/>
            <person name="Griggs A."/>
            <person name="Gujja S."/>
            <person name="Hansen M."/>
            <person name="Howarth C."/>
            <person name="Imamovic A."/>
            <person name="Larimer J."/>
            <person name="McCowen C."/>
            <person name="Montmayeur A."/>
            <person name="Murphy C."/>
            <person name="Neiman D."/>
            <person name="Pearson M."/>
            <person name="Priest M."/>
            <person name="Roberts A."/>
            <person name="Saif S."/>
            <person name="Shea T."/>
            <person name="Sisk P."/>
            <person name="Sykes S."/>
            <person name="Wortman J."/>
            <person name="Nusbaum C."/>
            <person name="Birren B."/>
        </authorList>
    </citation>
    <scope>NUCLEOTIDE SEQUENCE [LARGE SCALE GENOMIC DNA]</scope>
    <source>
        <strain evidence="3 4">CCUG 36813</strain>
    </source>
</reference>
<gene>
    <name evidence="3" type="ORF">HMPREF9706_00290</name>
</gene>
<name>K1LVZ2_9LACT</name>
<dbReference type="NCBIfam" id="TIGR01363">
    <property type="entry name" value="strep_his_triad"/>
    <property type="match status" value="2"/>
</dbReference>
<evidence type="ECO:0000256" key="2">
    <source>
        <dbReference type="SAM" id="SignalP"/>
    </source>
</evidence>
<dbReference type="RefSeq" id="WP_006907597.1">
    <property type="nucleotide sequence ID" value="NZ_JH932292.1"/>
</dbReference>
<dbReference type="OrthoDB" id="3264350at2"/>
<keyword evidence="4" id="KW-1185">Reference proteome</keyword>
<evidence type="ECO:0000313" key="3">
    <source>
        <dbReference type="EMBL" id="EKB56307.1"/>
    </source>
</evidence>
<feature type="region of interest" description="Disordered" evidence="1">
    <location>
        <begin position="39"/>
        <end position="71"/>
    </location>
</feature>
<dbReference type="AlphaFoldDB" id="K1LVZ2"/>
<proteinExistence type="predicted"/>
<dbReference type="PATRIC" id="fig|883111.3.peg.288"/>
<dbReference type="STRING" id="883111.HMPREF9706_00290"/>
<sequence>MKFTKKYQSIILCSSVALALAMAPLAQTTPTIFAQDKSTVEDHDHDHDHEHDDHDHEGHDHDHEGHDHDHDHDVAGEQIVVGITEDGYTTSHGDHFHENSGEVPFDAILSESLLTPEDYQFNEDDVVSEVEDGYIIKSNGEYYLYVEDLSKAKNVRSNDELVLQSFGLHPEVAKAIKANKDQLGLDESSEIVYEYEHTPEEVAEEKGLDSEFIVLYVTEEEYVTLYGRDIYLFPGQAPEDAIFAESVAAPSDYELKDEDVLYETSAGKIVKVDDKVYLLANDGQSLMPLDQVKEGLPQA</sequence>
<dbReference type="Proteomes" id="UP000004465">
    <property type="component" value="Unassembled WGS sequence"/>
</dbReference>
<dbReference type="HOGENOM" id="CLU_917494_0_0_9"/>
<organism evidence="3 4">
    <name type="scientific">Facklamia hominis CCUG 36813</name>
    <dbReference type="NCBI Taxonomy" id="883111"/>
    <lineage>
        <taxon>Bacteria</taxon>
        <taxon>Bacillati</taxon>
        <taxon>Bacillota</taxon>
        <taxon>Bacilli</taxon>
        <taxon>Lactobacillales</taxon>
        <taxon>Aerococcaceae</taxon>
        <taxon>Facklamia</taxon>
    </lineage>
</organism>
<evidence type="ECO:0000256" key="1">
    <source>
        <dbReference type="SAM" id="MobiDB-lite"/>
    </source>
</evidence>
<feature type="chain" id="PRO_5039350429" evidence="2">
    <location>
        <begin position="29"/>
        <end position="299"/>
    </location>
</feature>
<dbReference type="EMBL" id="AGZD01000001">
    <property type="protein sequence ID" value="EKB56307.1"/>
    <property type="molecule type" value="Genomic_DNA"/>
</dbReference>
<dbReference type="InterPro" id="IPR023832">
    <property type="entry name" value="His_triad_protein"/>
</dbReference>
<keyword evidence="2" id="KW-0732">Signal</keyword>
<evidence type="ECO:0000313" key="4">
    <source>
        <dbReference type="Proteomes" id="UP000004465"/>
    </source>
</evidence>
<comment type="caution">
    <text evidence="3">The sequence shown here is derived from an EMBL/GenBank/DDBJ whole genome shotgun (WGS) entry which is preliminary data.</text>
</comment>
<protein>
    <submittedName>
        <fullName evidence="3">Histidine triad protein</fullName>
    </submittedName>
</protein>